<protein>
    <recommendedName>
        <fullName evidence="3">REDY-like protein HapK</fullName>
    </recommendedName>
</protein>
<dbReference type="RefSeq" id="WP_183858546.1">
    <property type="nucleotide sequence ID" value="NZ_JACHOO010000013.1"/>
</dbReference>
<reference evidence="1 2" key="1">
    <citation type="submission" date="2020-08" db="EMBL/GenBank/DDBJ databases">
        <title>Genomic Encyclopedia of Type Strains, Phase IV (KMG-IV): sequencing the most valuable type-strain genomes for metagenomic binning, comparative biology and taxonomic classification.</title>
        <authorList>
            <person name="Goeker M."/>
        </authorList>
    </citation>
    <scope>NUCLEOTIDE SEQUENCE [LARGE SCALE GENOMIC DNA]</scope>
    <source>
        <strain evidence="1 2">DSM 16268</strain>
    </source>
</reference>
<dbReference type="EMBL" id="JACHOO010000013">
    <property type="protein sequence ID" value="MBB5755112.1"/>
    <property type="molecule type" value="Genomic_DNA"/>
</dbReference>
<sequence>MHKIFVMYKLKPGVTLERYKAWSTEIDQRITPGQPGMIRFEVYAIEGAEKGEPSVHVVEDIEVEDFHAWSKTAQGPGMAYVQETIAQLIDESTLQVIYGSKIVPALLPEGARPPMPEG</sequence>
<gene>
    <name evidence="1" type="ORF">GGQ63_004211</name>
</gene>
<dbReference type="AlphaFoldDB" id="A0A7W9FQP8"/>
<dbReference type="Proteomes" id="UP000523821">
    <property type="component" value="Unassembled WGS sequence"/>
</dbReference>
<organism evidence="1 2">
    <name type="scientific">Prosthecomicrobium pneumaticum</name>
    <dbReference type="NCBI Taxonomy" id="81895"/>
    <lineage>
        <taxon>Bacteria</taxon>
        <taxon>Pseudomonadati</taxon>
        <taxon>Pseudomonadota</taxon>
        <taxon>Alphaproteobacteria</taxon>
        <taxon>Hyphomicrobiales</taxon>
        <taxon>Kaistiaceae</taxon>
        <taxon>Prosthecomicrobium</taxon>
    </lineage>
</organism>
<evidence type="ECO:0000313" key="1">
    <source>
        <dbReference type="EMBL" id="MBB5755112.1"/>
    </source>
</evidence>
<evidence type="ECO:0000313" key="2">
    <source>
        <dbReference type="Proteomes" id="UP000523821"/>
    </source>
</evidence>
<comment type="caution">
    <text evidence="1">The sequence shown here is derived from an EMBL/GenBank/DDBJ whole genome shotgun (WGS) entry which is preliminary data.</text>
</comment>
<dbReference type="Gene3D" id="3.30.70.100">
    <property type="match status" value="1"/>
</dbReference>
<accession>A0A7W9FQP8</accession>
<keyword evidence="2" id="KW-1185">Reference proteome</keyword>
<evidence type="ECO:0008006" key="3">
    <source>
        <dbReference type="Google" id="ProtNLM"/>
    </source>
</evidence>
<name>A0A7W9FQP8_9HYPH</name>
<proteinExistence type="predicted"/>